<gene>
    <name evidence="2" type="ORF">J1N35_019182</name>
</gene>
<dbReference type="Proteomes" id="UP000828251">
    <property type="component" value="Unassembled WGS sequence"/>
</dbReference>
<accession>A0A9D3VSH4</accession>
<keyword evidence="1" id="KW-0472">Membrane</keyword>
<reference evidence="2 3" key="1">
    <citation type="journal article" date="2021" name="Plant Biotechnol. J.">
        <title>Multi-omics assisted identification of the key and species-specific regulatory components of drought-tolerant mechanisms in Gossypium stocksii.</title>
        <authorList>
            <person name="Yu D."/>
            <person name="Ke L."/>
            <person name="Zhang D."/>
            <person name="Wu Y."/>
            <person name="Sun Y."/>
            <person name="Mei J."/>
            <person name="Sun J."/>
            <person name="Sun Y."/>
        </authorList>
    </citation>
    <scope>NUCLEOTIDE SEQUENCE [LARGE SCALE GENOMIC DNA]</scope>
    <source>
        <strain evidence="3">cv. E1</strain>
        <tissue evidence="2">Leaf</tissue>
    </source>
</reference>
<evidence type="ECO:0000313" key="2">
    <source>
        <dbReference type="EMBL" id="KAH1091925.1"/>
    </source>
</evidence>
<proteinExistence type="predicted"/>
<keyword evidence="1" id="KW-1133">Transmembrane helix</keyword>
<organism evidence="2 3">
    <name type="scientific">Gossypium stocksii</name>
    <dbReference type="NCBI Taxonomy" id="47602"/>
    <lineage>
        <taxon>Eukaryota</taxon>
        <taxon>Viridiplantae</taxon>
        <taxon>Streptophyta</taxon>
        <taxon>Embryophyta</taxon>
        <taxon>Tracheophyta</taxon>
        <taxon>Spermatophyta</taxon>
        <taxon>Magnoliopsida</taxon>
        <taxon>eudicotyledons</taxon>
        <taxon>Gunneridae</taxon>
        <taxon>Pentapetalae</taxon>
        <taxon>rosids</taxon>
        <taxon>malvids</taxon>
        <taxon>Malvales</taxon>
        <taxon>Malvaceae</taxon>
        <taxon>Malvoideae</taxon>
        <taxon>Gossypium</taxon>
    </lineage>
</organism>
<dbReference type="EMBL" id="JAIQCV010000006">
    <property type="protein sequence ID" value="KAH1091925.1"/>
    <property type="molecule type" value="Genomic_DNA"/>
</dbReference>
<dbReference type="AlphaFoldDB" id="A0A9D3VSH4"/>
<evidence type="ECO:0000256" key="1">
    <source>
        <dbReference type="SAM" id="Phobius"/>
    </source>
</evidence>
<feature type="transmembrane region" description="Helical" evidence="1">
    <location>
        <begin position="38"/>
        <end position="62"/>
    </location>
</feature>
<keyword evidence="3" id="KW-1185">Reference proteome</keyword>
<protein>
    <submittedName>
        <fullName evidence="2">Uncharacterized protein</fullName>
    </submittedName>
</protein>
<keyword evidence="1" id="KW-0812">Transmembrane</keyword>
<name>A0A9D3VSH4_9ROSI</name>
<sequence>MGAILSNLTEGGGEWERETMTGLPLLFSHTLIHPVVKFWMQIIYTLIILALNTSTVNVFRVISLTSILHKKRIYLGTWMYQHMRCMWREMRIEVIFHTWTQTYFVELA</sequence>
<evidence type="ECO:0000313" key="3">
    <source>
        <dbReference type="Proteomes" id="UP000828251"/>
    </source>
</evidence>
<comment type="caution">
    <text evidence="2">The sequence shown here is derived from an EMBL/GenBank/DDBJ whole genome shotgun (WGS) entry which is preliminary data.</text>
</comment>